<accession>A0A934VFE4</accession>
<keyword evidence="4" id="KW-1185">Reference proteome</keyword>
<dbReference type="AlphaFoldDB" id="A0A934VFE4"/>
<feature type="region of interest" description="Disordered" evidence="1">
    <location>
        <begin position="98"/>
        <end position="147"/>
    </location>
</feature>
<evidence type="ECO:0008006" key="5">
    <source>
        <dbReference type="Google" id="ProtNLM"/>
    </source>
</evidence>
<dbReference type="Proteomes" id="UP000658278">
    <property type="component" value="Unassembled WGS sequence"/>
</dbReference>
<evidence type="ECO:0000313" key="4">
    <source>
        <dbReference type="Proteomes" id="UP000658278"/>
    </source>
</evidence>
<keyword evidence="2" id="KW-0812">Transmembrane</keyword>
<sequence>MQFVLVISSLIFAAGCLVSICAASNPQKWRKKIFEGWTGRRYGDDDEKLAPSRSVQQITAIFSALLLGGLSALLAVAALEYKDPETAAREKEVLERHFRESTEARQRESQEEFLKAVEEGFPVKDKGEPQKDEEDSGGRPASRPESK</sequence>
<feature type="transmembrane region" description="Helical" evidence="2">
    <location>
        <begin position="58"/>
        <end position="79"/>
    </location>
</feature>
<reference evidence="3" key="1">
    <citation type="submission" date="2021-01" db="EMBL/GenBank/DDBJ databases">
        <title>Modified the classification status of verrucomicrobia.</title>
        <authorList>
            <person name="Feng X."/>
        </authorList>
    </citation>
    <scope>NUCLEOTIDE SEQUENCE</scope>
    <source>
        <strain evidence="3">KCTC 22201</strain>
    </source>
</reference>
<name>A0A934VFE4_9BACT</name>
<dbReference type="EMBL" id="JAENII010000003">
    <property type="protein sequence ID" value="MBK1826475.1"/>
    <property type="molecule type" value="Genomic_DNA"/>
</dbReference>
<protein>
    <recommendedName>
        <fullName evidence="5">Transmembrane protein</fullName>
    </recommendedName>
</protein>
<evidence type="ECO:0000313" key="3">
    <source>
        <dbReference type="EMBL" id="MBK1826475.1"/>
    </source>
</evidence>
<comment type="caution">
    <text evidence="3">The sequence shown here is derived from an EMBL/GenBank/DDBJ whole genome shotgun (WGS) entry which is preliminary data.</text>
</comment>
<keyword evidence="2" id="KW-0472">Membrane</keyword>
<gene>
    <name evidence="3" type="ORF">JIN81_05560</name>
</gene>
<evidence type="ECO:0000256" key="2">
    <source>
        <dbReference type="SAM" id="Phobius"/>
    </source>
</evidence>
<keyword evidence="2" id="KW-1133">Transmembrane helix</keyword>
<organism evidence="3 4">
    <name type="scientific">Haloferula rosea</name>
    <dbReference type="NCBI Taxonomy" id="490093"/>
    <lineage>
        <taxon>Bacteria</taxon>
        <taxon>Pseudomonadati</taxon>
        <taxon>Verrucomicrobiota</taxon>
        <taxon>Verrucomicrobiia</taxon>
        <taxon>Verrucomicrobiales</taxon>
        <taxon>Verrucomicrobiaceae</taxon>
        <taxon>Haloferula</taxon>
    </lineage>
</organism>
<proteinExistence type="predicted"/>
<dbReference type="RefSeq" id="WP_200277478.1">
    <property type="nucleotide sequence ID" value="NZ_JAENII010000003.1"/>
</dbReference>
<evidence type="ECO:0000256" key="1">
    <source>
        <dbReference type="SAM" id="MobiDB-lite"/>
    </source>
</evidence>
<feature type="compositionally biased region" description="Basic and acidic residues" evidence="1">
    <location>
        <begin position="98"/>
        <end position="130"/>
    </location>
</feature>